<sequence length="307" mass="34906">YVYRNKSLPFVEPPAKEYPQQHTASTNWSYFLDSWTRFHVDFRCGTSGNDIAFHFNPRFQDGDHVVCNTKKNGCWGIEERKMQMPFRKGESFGIRFWVETSSCWQVTVNGNLFVQYQHRIPLQCVDTIMIGGIVQLAYVNFQVRTRDIRLLHHLFSLSKLRTHWVVALTTGTHCPIYFSAEFGAITLPFRASICGGLSPAKSMLASGSVLPSAYWFVINLRSGNDMNAVIWNSHIAGSWGPKELNLLGAMPFIRGQTFKVSITCEAHCFKVTVNGHYLFGYNHQVKNLPSINLLEVAGDIHLTHVQI</sequence>
<dbReference type="GO" id="GO:0005829">
    <property type="term" value="C:cytosol"/>
    <property type="evidence" value="ECO:0007669"/>
    <property type="project" value="TreeGrafter"/>
</dbReference>
<dbReference type="GO" id="GO:0010628">
    <property type="term" value="P:positive regulation of gene expression"/>
    <property type="evidence" value="ECO:0007669"/>
    <property type="project" value="TreeGrafter"/>
</dbReference>
<evidence type="ECO:0000313" key="6">
    <source>
        <dbReference type="Proteomes" id="UP000314987"/>
    </source>
</evidence>
<reference evidence="5" key="2">
    <citation type="submission" date="2025-08" db="UniProtKB">
        <authorList>
            <consortium name="Ensembl"/>
        </authorList>
    </citation>
    <scope>IDENTIFICATION</scope>
</reference>
<evidence type="ECO:0000256" key="1">
    <source>
        <dbReference type="ARBA" id="ARBA00022734"/>
    </source>
</evidence>
<feature type="domain" description="Galectin" evidence="4">
    <location>
        <begin position="189"/>
        <end position="307"/>
    </location>
</feature>
<dbReference type="GeneTree" id="ENSGT00940000162258"/>
<dbReference type="PANTHER" id="PTHR11346:SF186">
    <property type="entry name" value="GALECTIN"/>
    <property type="match status" value="1"/>
</dbReference>
<dbReference type="CDD" id="cd00070">
    <property type="entry name" value="GLECT"/>
    <property type="match status" value="2"/>
</dbReference>
<dbReference type="AlphaFoldDB" id="A0A4X2KYX2"/>
<dbReference type="Gene3D" id="2.60.120.200">
    <property type="match status" value="2"/>
</dbReference>
<evidence type="ECO:0000259" key="4">
    <source>
        <dbReference type="PROSITE" id="PS51304"/>
    </source>
</evidence>
<reference evidence="5" key="3">
    <citation type="submission" date="2025-09" db="UniProtKB">
        <authorList>
            <consortium name="Ensembl"/>
        </authorList>
    </citation>
    <scope>IDENTIFICATION</scope>
</reference>
<feature type="domain" description="Galectin" evidence="4">
    <location>
        <begin position="10"/>
        <end position="142"/>
    </location>
</feature>
<name>A0A4X2KYX2_VOMUR</name>
<reference evidence="6" key="1">
    <citation type="submission" date="2018-12" db="EMBL/GenBank/DDBJ databases">
        <authorList>
            <person name="Yazar S."/>
        </authorList>
    </citation>
    <scope>NUCLEOTIDE SEQUENCE [LARGE SCALE GENOMIC DNA]</scope>
</reference>
<dbReference type="STRING" id="29139.ENSVURP00010014207"/>
<keyword evidence="2" id="KW-0677">Repeat</keyword>
<evidence type="ECO:0000256" key="3">
    <source>
        <dbReference type="RuleBase" id="RU102079"/>
    </source>
</evidence>
<dbReference type="GO" id="GO:0005634">
    <property type="term" value="C:nucleus"/>
    <property type="evidence" value="ECO:0007669"/>
    <property type="project" value="TreeGrafter"/>
</dbReference>
<dbReference type="GO" id="GO:2000562">
    <property type="term" value="P:negative regulation of CD4-positive, alpha-beta T cell proliferation"/>
    <property type="evidence" value="ECO:0007669"/>
    <property type="project" value="TreeGrafter"/>
</dbReference>
<dbReference type="Proteomes" id="UP000314987">
    <property type="component" value="Unassembled WGS sequence"/>
</dbReference>
<evidence type="ECO:0000256" key="2">
    <source>
        <dbReference type="ARBA" id="ARBA00022737"/>
    </source>
</evidence>
<dbReference type="Ensembl" id="ENSVURT00010016182.1">
    <property type="protein sequence ID" value="ENSVURP00010014207.1"/>
    <property type="gene ID" value="ENSVURG00010010913.1"/>
</dbReference>
<dbReference type="PANTHER" id="PTHR11346">
    <property type="entry name" value="GALECTIN"/>
    <property type="match status" value="1"/>
</dbReference>
<dbReference type="GO" id="GO:0030246">
    <property type="term" value="F:carbohydrate binding"/>
    <property type="evidence" value="ECO:0007669"/>
    <property type="project" value="UniProtKB-UniRule"/>
</dbReference>
<dbReference type="FunFam" id="2.60.120.200:FF:000124">
    <property type="entry name" value="Galectin-4"/>
    <property type="match status" value="1"/>
</dbReference>
<protein>
    <recommendedName>
        <fullName evidence="3">Galectin</fullName>
    </recommendedName>
</protein>
<organism evidence="5 6">
    <name type="scientific">Vombatus ursinus</name>
    <name type="common">Common wombat</name>
    <dbReference type="NCBI Taxonomy" id="29139"/>
    <lineage>
        <taxon>Eukaryota</taxon>
        <taxon>Metazoa</taxon>
        <taxon>Chordata</taxon>
        <taxon>Craniata</taxon>
        <taxon>Vertebrata</taxon>
        <taxon>Euteleostomi</taxon>
        <taxon>Mammalia</taxon>
        <taxon>Metatheria</taxon>
        <taxon>Diprotodontia</taxon>
        <taxon>Vombatidae</taxon>
        <taxon>Vombatus</taxon>
    </lineage>
</organism>
<dbReference type="InterPro" id="IPR044156">
    <property type="entry name" value="Galectin-like"/>
</dbReference>
<dbReference type="InterPro" id="IPR013320">
    <property type="entry name" value="ConA-like_dom_sf"/>
</dbReference>
<dbReference type="OMA" id="NVHGKIN"/>
<accession>A0A4X2KYX2</accession>
<dbReference type="Pfam" id="PF00337">
    <property type="entry name" value="Gal-bind_lectin"/>
    <property type="match status" value="2"/>
</dbReference>
<dbReference type="InterPro" id="IPR001079">
    <property type="entry name" value="Galectin_CRD"/>
</dbReference>
<dbReference type="SMART" id="SM00276">
    <property type="entry name" value="GLECT"/>
    <property type="match status" value="2"/>
</dbReference>
<proteinExistence type="predicted"/>
<dbReference type="SUPFAM" id="SSF49899">
    <property type="entry name" value="Concanavalin A-like lectins/glucanases"/>
    <property type="match status" value="2"/>
</dbReference>
<dbReference type="SMART" id="SM00908">
    <property type="entry name" value="Gal-bind_lectin"/>
    <property type="match status" value="2"/>
</dbReference>
<keyword evidence="6" id="KW-1185">Reference proteome</keyword>
<keyword evidence="1 3" id="KW-0430">Lectin</keyword>
<dbReference type="GO" id="GO:0032689">
    <property type="term" value="P:negative regulation of type II interferon production"/>
    <property type="evidence" value="ECO:0007669"/>
    <property type="project" value="TreeGrafter"/>
</dbReference>
<evidence type="ECO:0000313" key="5">
    <source>
        <dbReference type="Ensembl" id="ENSVURP00010014207.1"/>
    </source>
</evidence>
<dbReference type="PROSITE" id="PS51304">
    <property type="entry name" value="GALECTIN"/>
    <property type="match status" value="2"/>
</dbReference>
<dbReference type="GO" id="GO:0016936">
    <property type="term" value="F:galactoside binding"/>
    <property type="evidence" value="ECO:0007669"/>
    <property type="project" value="TreeGrafter"/>
</dbReference>